<dbReference type="PANTHER" id="PTHR23171">
    <property type="entry name" value="GDOWN1"/>
    <property type="match status" value="1"/>
</dbReference>
<gene>
    <name evidence="2" type="ORF">RRG08_000397</name>
</gene>
<reference evidence="2" key="1">
    <citation type="journal article" date="2023" name="G3 (Bethesda)">
        <title>A reference genome for the long-term kleptoplast-retaining sea slug Elysia crispata morphotype clarki.</title>
        <authorList>
            <person name="Eastman K.E."/>
            <person name="Pendleton A.L."/>
            <person name="Shaikh M.A."/>
            <person name="Suttiyut T."/>
            <person name="Ogas R."/>
            <person name="Tomko P."/>
            <person name="Gavelis G."/>
            <person name="Widhalm J.R."/>
            <person name="Wisecaver J.H."/>
        </authorList>
    </citation>
    <scope>NUCLEOTIDE SEQUENCE</scope>
    <source>
        <strain evidence="2">ECLA1</strain>
    </source>
</reference>
<feature type="compositionally biased region" description="Basic and acidic residues" evidence="1">
    <location>
        <begin position="176"/>
        <end position="188"/>
    </location>
</feature>
<protein>
    <submittedName>
        <fullName evidence="2">Uncharacterized protein</fullName>
    </submittedName>
</protein>
<dbReference type="Pfam" id="PF15328">
    <property type="entry name" value="GCOM2"/>
    <property type="match status" value="1"/>
</dbReference>
<dbReference type="GO" id="GO:0003711">
    <property type="term" value="F:transcription elongation factor activity"/>
    <property type="evidence" value="ECO:0007669"/>
    <property type="project" value="InterPro"/>
</dbReference>
<dbReference type="Proteomes" id="UP001283361">
    <property type="component" value="Unassembled WGS sequence"/>
</dbReference>
<evidence type="ECO:0000256" key="1">
    <source>
        <dbReference type="SAM" id="MobiDB-lite"/>
    </source>
</evidence>
<name>A0AAE0ZV08_9GAST</name>
<organism evidence="2 3">
    <name type="scientific">Elysia crispata</name>
    <name type="common">lettuce slug</name>
    <dbReference type="NCBI Taxonomy" id="231223"/>
    <lineage>
        <taxon>Eukaryota</taxon>
        <taxon>Metazoa</taxon>
        <taxon>Spiralia</taxon>
        <taxon>Lophotrochozoa</taxon>
        <taxon>Mollusca</taxon>
        <taxon>Gastropoda</taxon>
        <taxon>Heterobranchia</taxon>
        <taxon>Euthyneura</taxon>
        <taxon>Panpulmonata</taxon>
        <taxon>Sacoglossa</taxon>
        <taxon>Placobranchoidea</taxon>
        <taxon>Plakobranchidae</taxon>
        <taxon>Elysia</taxon>
    </lineage>
</organism>
<dbReference type="PRINTS" id="PR02085">
    <property type="entry name" value="POLR2GRINL1"/>
</dbReference>
<dbReference type="AlphaFoldDB" id="A0AAE0ZV08"/>
<feature type="region of interest" description="Disordered" evidence="1">
    <location>
        <begin position="169"/>
        <end position="188"/>
    </location>
</feature>
<proteinExistence type="predicted"/>
<keyword evidence="3" id="KW-1185">Reference proteome</keyword>
<dbReference type="GO" id="GO:0006368">
    <property type="term" value="P:transcription elongation by RNA polymerase II"/>
    <property type="evidence" value="ECO:0007669"/>
    <property type="project" value="InterPro"/>
</dbReference>
<dbReference type="InterPro" id="IPR026213">
    <property type="entry name" value="GRINL1"/>
</dbReference>
<sequence length="251" mass="28493">MNVPGDRQGYIGDITTKSLSELRELLERKERLLADRSLLQKLPDKGRKAHEFVQKVKELIEKKSQEYGSNMQVCGTSATNVDQPSTSSVSERMTGLNIVASDRAEAKQKERDTHSINLLDTAGLLSDHFQNISLGTELGNAKTEQESNSYEKIIQRDNDSLMNKKRIPKFVPNKPLKPEDTHGSESEAAHCTMEKHRKEESAVCPPQYKHQKSKLIPLSESIQLTLEQQKKREVGCMNEHKYLNHEVWVAD</sequence>
<evidence type="ECO:0000313" key="2">
    <source>
        <dbReference type="EMBL" id="KAK3775581.1"/>
    </source>
</evidence>
<dbReference type="PANTHER" id="PTHR23171:SF13">
    <property type="entry name" value="DNA-DIRECTED RNA POLYMERASE II SUBUNIT GRINL1A"/>
    <property type="match status" value="1"/>
</dbReference>
<evidence type="ECO:0000313" key="3">
    <source>
        <dbReference type="Proteomes" id="UP001283361"/>
    </source>
</evidence>
<dbReference type="EMBL" id="JAWDGP010003306">
    <property type="protein sequence ID" value="KAK3775581.1"/>
    <property type="molecule type" value="Genomic_DNA"/>
</dbReference>
<dbReference type="GO" id="GO:0035556">
    <property type="term" value="P:intracellular signal transduction"/>
    <property type="evidence" value="ECO:0007669"/>
    <property type="project" value="TreeGrafter"/>
</dbReference>
<dbReference type="GO" id="GO:0005634">
    <property type="term" value="C:nucleus"/>
    <property type="evidence" value="ECO:0007669"/>
    <property type="project" value="InterPro"/>
</dbReference>
<comment type="caution">
    <text evidence="2">The sequence shown here is derived from an EMBL/GenBank/DDBJ whole genome shotgun (WGS) entry which is preliminary data.</text>
</comment>
<dbReference type="InterPro" id="IPR051375">
    <property type="entry name" value="Tuftelin_GRINL1A/MYZAP/CCD68"/>
</dbReference>
<accession>A0AAE0ZV08</accession>